<evidence type="ECO:0000313" key="1">
    <source>
        <dbReference type="EMBL" id="EHC12897.1"/>
    </source>
</evidence>
<organism evidence="1 2">
    <name type="scientific">Fischerella thermalis JSC-11</name>
    <dbReference type="NCBI Taxonomy" id="741277"/>
    <lineage>
        <taxon>Bacteria</taxon>
        <taxon>Bacillati</taxon>
        <taxon>Cyanobacteriota</taxon>
        <taxon>Cyanophyceae</taxon>
        <taxon>Nostocales</taxon>
        <taxon>Hapalosiphonaceae</taxon>
        <taxon>Fischerella</taxon>
    </lineage>
</organism>
<gene>
    <name evidence="1" type="ORF">FJSC11DRAFT_2514</name>
</gene>
<dbReference type="Proteomes" id="UP000004344">
    <property type="component" value="Unassembled WGS sequence"/>
</dbReference>
<evidence type="ECO:0000313" key="2">
    <source>
        <dbReference type="Proteomes" id="UP000004344"/>
    </source>
</evidence>
<name>G6FUG7_9CYAN</name>
<accession>G6FUG7</accession>
<dbReference type="AlphaFoldDB" id="G6FUG7"/>
<sequence length="31" mass="3842">MQAKKDAVMWRMLKKIYRIFVCLRRDISLNN</sequence>
<keyword evidence="2" id="KW-1185">Reference proteome</keyword>
<dbReference type="EMBL" id="AGIZ01000007">
    <property type="protein sequence ID" value="EHC12897.1"/>
    <property type="molecule type" value="Genomic_DNA"/>
</dbReference>
<comment type="caution">
    <text evidence="1">The sequence shown here is derived from an EMBL/GenBank/DDBJ whole genome shotgun (WGS) entry which is preliminary data.</text>
</comment>
<reference evidence="1 2" key="1">
    <citation type="submission" date="2011-09" db="EMBL/GenBank/DDBJ databases">
        <title>The draft genome of Fischerella sp. JSC-11.</title>
        <authorList>
            <consortium name="US DOE Joint Genome Institute (JGI-PGF)"/>
            <person name="Lucas S."/>
            <person name="Han J."/>
            <person name="Lapidus A."/>
            <person name="Cheng J.-F."/>
            <person name="Goodwin L."/>
            <person name="Pitluck S."/>
            <person name="Peters L."/>
            <person name="Land M.L."/>
            <person name="Hauser L."/>
            <person name="Sarkisova S."/>
            <person name="Bryant D.A."/>
            <person name="Brown I."/>
            <person name="Woyke T.J."/>
        </authorList>
    </citation>
    <scope>NUCLEOTIDE SEQUENCE [LARGE SCALE GENOMIC DNA]</scope>
    <source>
        <strain evidence="1 2">JSC-11</strain>
    </source>
</reference>
<protein>
    <submittedName>
        <fullName evidence="1">Uncharacterized protein</fullName>
    </submittedName>
</protein>
<proteinExistence type="predicted"/>